<organism evidence="3 4">
    <name type="scientific">Pseudomonas nitroreducens</name>
    <dbReference type="NCBI Taxonomy" id="46680"/>
    <lineage>
        <taxon>Bacteria</taxon>
        <taxon>Pseudomonadati</taxon>
        <taxon>Pseudomonadota</taxon>
        <taxon>Gammaproteobacteria</taxon>
        <taxon>Pseudomonadales</taxon>
        <taxon>Pseudomonadaceae</taxon>
        <taxon>Pseudomonas</taxon>
    </lineage>
</organism>
<proteinExistence type="predicted"/>
<name>A0A7W7KPY3_PSENT</name>
<comment type="caution">
    <text evidence="3">The sequence shown here is derived from an EMBL/GenBank/DDBJ whole genome shotgun (WGS) entry which is preliminary data.</text>
</comment>
<dbReference type="SUPFAM" id="SSF81324">
    <property type="entry name" value="Voltage-gated potassium channels"/>
    <property type="match status" value="1"/>
</dbReference>
<keyword evidence="1" id="KW-1133">Transmembrane helix</keyword>
<dbReference type="PANTHER" id="PTHR43833">
    <property type="entry name" value="POTASSIUM CHANNEL PROTEIN 2-RELATED-RELATED"/>
    <property type="match status" value="1"/>
</dbReference>
<reference evidence="3 4" key="1">
    <citation type="submission" date="2020-08" db="EMBL/GenBank/DDBJ databases">
        <title>Functional genomics of gut bacteria from endangered species of beetles.</title>
        <authorList>
            <person name="Carlos-Shanley C."/>
        </authorList>
    </citation>
    <scope>NUCLEOTIDE SEQUENCE [LARGE SCALE GENOMIC DNA]</scope>
    <source>
        <strain evidence="3 4">S00179</strain>
    </source>
</reference>
<dbReference type="InterPro" id="IPR013099">
    <property type="entry name" value="K_chnl_dom"/>
</dbReference>
<accession>A0A7W7KPY3</accession>
<dbReference type="AlphaFoldDB" id="A0A7W7KPY3"/>
<dbReference type="GO" id="GO:0034220">
    <property type="term" value="P:monoatomic ion transmembrane transport"/>
    <property type="evidence" value="ECO:0007669"/>
    <property type="project" value="UniProtKB-KW"/>
</dbReference>
<dbReference type="Gene3D" id="1.10.287.70">
    <property type="match status" value="1"/>
</dbReference>
<sequence>MPFLLLLRRLGDWMSKRVGWGYLFVAMAIHLATTYVVLRACGETHITDVFANFLYWYVTTTTTVGYGDLSPQSPFARYFTAIWVMLGGIGIITAVIGTCTANLIDKWRNRLKGNMDYSDLAGHTLVVGWKGASTLHLLEMLLAERGAEDAEIVLCADGVEENPLPNKILFVRSEGLGLASLLRGAPGNAKRIIVHGANDDQTLAVALAIGSTNYKGHMVAHFDSSERAALAKSYLVEIEVCSPMTADMLVRSANDPGTSSVVTDLLDASAGAGLFTLVLAWDAVYRDLINKMQAKGAIAVGFSHDAIAKPAIAPPETATYLRAGAQVYYIAQKRITQETLQ</sequence>
<keyword evidence="3" id="KW-0813">Transport</keyword>
<dbReference type="Pfam" id="PF07885">
    <property type="entry name" value="Ion_trans_2"/>
    <property type="match status" value="1"/>
</dbReference>
<gene>
    <name evidence="3" type="ORF">HNP46_005722</name>
</gene>
<feature type="transmembrane region" description="Helical" evidence="1">
    <location>
        <begin position="81"/>
        <end position="104"/>
    </location>
</feature>
<feature type="domain" description="Potassium channel" evidence="2">
    <location>
        <begin position="32"/>
        <end position="101"/>
    </location>
</feature>
<dbReference type="Proteomes" id="UP000566995">
    <property type="component" value="Unassembled WGS sequence"/>
</dbReference>
<protein>
    <submittedName>
        <fullName evidence="3">Voltage-gated potassium channel</fullName>
    </submittedName>
</protein>
<keyword evidence="3" id="KW-0407">Ion channel</keyword>
<evidence type="ECO:0000256" key="1">
    <source>
        <dbReference type="SAM" id="Phobius"/>
    </source>
</evidence>
<evidence type="ECO:0000313" key="3">
    <source>
        <dbReference type="EMBL" id="MBB4866815.1"/>
    </source>
</evidence>
<evidence type="ECO:0000313" key="4">
    <source>
        <dbReference type="Proteomes" id="UP000566995"/>
    </source>
</evidence>
<dbReference type="PANTHER" id="PTHR43833:SF9">
    <property type="entry name" value="POTASSIUM CHANNEL PROTEIN YUGO-RELATED"/>
    <property type="match status" value="1"/>
</dbReference>
<keyword evidence="1" id="KW-0472">Membrane</keyword>
<dbReference type="EMBL" id="JACHLI010000032">
    <property type="protein sequence ID" value="MBB4866815.1"/>
    <property type="molecule type" value="Genomic_DNA"/>
</dbReference>
<feature type="transmembrane region" description="Helical" evidence="1">
    <location>
        <begin position="50"/>
        <end position="69"/>
    </location>
</feature>
<dbReference type="RefSeq" id="WP_184595676.1">
    <property type="nucleotide sequence ID" value="NZ_JACHLI010000032.1"/>
</dbReference>
<feature type="transmembrane region" description="Helical" evidence="1">
    <location>
        <begin position="20"/>
        <end position="38"/>
    </location>
</feature>
<dbReference type="InterPro" id="IPR050721">
    <property type="entry name" value="Trk_Ktr_HKT_K-transport"/>
</dbReference>
<dbReference type="Gene3D" id="3.40.50.720">
    <property type="entry name" value="NAD(P)-binding Rossmann-like Domain"/>
    <property type="match status" value="1"/>
</dbReference>
<keyword evidence="1" id="KW-0812">Transmembrane</keyword>
<evidence type="ECO:0000259" key="2">
    <source>
        <dbReference type="Pfam" id="PF07885"/>
    </source>
</evidence>
<keyword evidence="3" id="KW-0406">Ion transport</keyword>